<comment type="caution">
    <text evidence="2">The sequence shown here is derived from an EMBL/GenBank/DDBJ whole genome shotgun (WGS) entry which is preliminary data.</text>
</comment>
<organism evidence="2 3">
    <name type="scientific">Diplodia seriata</name>
    <dbReference type="NCBI Taxonomy" id="420778"/>
    <lineage>
        <taxon>Eukaryota</taxon>
        <taxon>Fungi</taxon>
        <taxon>Dikarya</taxon>
        <taxon>Ascomycota</taxon>
        <taxon>Pezizomycotina</taxon>
        <taxon>Dothideomycetes</taxon>
        <taxon>Dothideomycetes incertae sedis</taxon>
        <taxon>Botryosphaeriales</taxon>
        <taxon>Botryosphaeriaceae</taxon>
        <taxon>Diplodia</taxon>
    </lineage>
</organism>
<evidence type="ECO:0000313" key="2">
    <source>
        <dbReference type="EMBL" id="KKY22008.1"/>
    </source>
</evidence>
<proteinExistence type="predicted"/>
<dbReference type="AlphaFoldDB" id="A0A0G2GEF2"/>
<reference evidence="2 3" key="2">
    <citation type="submission" date="2015-05" db="EMBL/GenBank/DDBJ databases">
        <title>Distinctive expansion of gene families associated with plant cell wall degradation and secondary metabolism in the genomes of grapevine trunk pathogens.</title>
        <authorList>
            <person name="Lawrence D.P."/>
            <person name="Travadon R."/>
            <person name="Rolshausen P.E."/>
            <person name="Baumgartner K."/>
        </authorList>
    </citation>
    <scope>NUCLEOTIDE SEQUENCE [LARGE SCALE GENOMIC DNA]</scope>
    <source>
        <strain evidence="2">DS831</strain>
    </source>
</reference>
<evidence type="ECO:0000256" key="1">
    <source>
        <dbReference type="SAM" id="MobiDB-lite"/>
    </source>
</evidence>
<accession>A0A0G2GEF2</accession>
<feature type="compositionally biased region" description="Low complexity" evidence="1">
    <location>
        <begin position="8"/>
        <end position="24"/>
    </location>
</feature>
<evidence type="ECO:0000313" key="3">
    <source>
        <dbReference type="Proteomes" id="UP000034182"/>
    </source>
</evidence>
<dbReference type="EMBL" id="LAQI01000079">
    <property type="protein sequence ID" value="KKY22008.1"/>
    <property type="molecule type" value="Genomic_DNA"/>
</dbReference>
<sequence length="143" mass="15182">MPTPPTTPAATAATAPTTRPIPFATSTQYPTTLAGTRLYLRDVYALTVLLTPPIPPGASATIARFIRLVSTGANGRTDTSAHDRNRFYVLALGHFPLLRRLLIGASIAGRGGDGDGDTRTAADQTMLVLPAPTVLQERLLCIW</sequence>
<feature type="region of interest" description="Disordered" evidence="1">
    <location>
        <begin position="1"/>
        <end position="24"/>
    </location>
</feature>
<name>A0A0G2GEF2_9PEZI</name>
<gene>
    <name evidence="2" type="ORF">UCDDS831_g03844</name>
</gene>
<dbReference type="Proteomes" id="UP000034182">
    <property type="component" value="Unassembled WGS sequence"/>
</dbReference>
<reference evidence="2 3" key="1">
    <citation type="submission" date="2015-03" db="EMBL/GenBank/DDBJ databases">
        <authorList>
            <person name="Morales-Cruz A."/>
            <person name="Amrine K.C."/>
            <person name="Cantu D."/>
        </authorList>
    </citation>
    <scope>NUCLEOTIDE SEQUENCE [LARGE SCALE GENOMIC DNA]</scope>
    <source>
        <strain evidence="2">DS831</strain>
    </source>
</reference>
<protein>
    <submittedName>
        <fullName evidence="2">Uncharacterized protein</fullName>
    </submittedName>
</protein>